<sequence length="138" mass="16449">MTIKVDLTDQERQNLRKSHIYLKDLHLIKADELAKSIKCTKERAHAITAMAQFQQIPSIGYRMAYNLVHYLNIYSLDEIKNEDPKELFDHFEKLIGEDIDPCVEDQIRCVIHHANQPYSDKQWFDFTERRKTERLNDN</sequence>
<evidence type="ECO:0000313" key="2">
    <source>
        <dbReference type="Proteomes" id="UP000297975"/>
    </source>
</evidence>
<organism evidence="1 2">
    <name type="scientific">Filobacillus milosensis</name>
    <dbReference type="NCBI Taxonomy" id="94137"/>
    <lineage>
        <taxon>Bacteria</taxon>
        <taxon>Bacillati</taxon>
        <taxon>Bacillota</taxon>
        <taxon>Bacilli</taxon>
        <taxon>Bacillales</taxon>
        <taxon>Bacillaceae</taxon>
        <taxon>Filobacillus</taxon>
    </lineage>
</organism>
<evidence type="ECO:0000313" key="1">
    <source>
        <dbReference type="EMBL" id="TFB19498.1"/>
    </source>
</evidence>
<accession>A0A4Y8II63</accession>
<dbReference type="Pfam" id="PF11731">
    <property type="entry name" value="Cdd1"/>
    <property type="match status" value="1"/>
</dbReference>
<gene>
    <name evidence="1" type="ORF">E3U55_10045</name>
</gene>
<dbReference type="Proteomes" id="UP000297975">
    <property type="component" value="Unassembled WGS sequence"/>
</dbReference>
<dbReference type="RefSeq" id="WP_134340296.1">
    <property type="nucleotide sequence ID" value="NZ_SOPW01000010.1"/>
</dbReference>
<keyword evidence="2" id="KW-1185">Reference proteome</keyword>
<dbReference type="InterPro" id="IPR021725">
    <property type="entry name" value="Cdd1"/>
</dbReference>
<protein>
    <submittedName>
        <fullName evidence="1">Pathogenicity locus</fullName>
    </submittedName>
</protein>
<name>A0A4Y8II63_9BACI</name>
<proteinExistence type="predicted"/>
<dbReference type="EMBL" id="SOPW01000010">
    <property type="protein sequence ID" value="TFB19498.1"/>
    <property type="molecule type" value="Genomic_DNA"/>
</dbReference>
<reference evidence="1 2" key="1">
    <citation type="submission" date="2019-03" db="EMBL/GenBank/DDBJ databases">
        <authorList>
            <person name="He R.-H."/>
        </authorList>
    </citation>
    <scope>NUCLEOTIDE SEQUENCE [LARGE SCALE GENOMIC DNA]</scope>
    <source>
        <strain evidence="2">SH 714</strain>
    </source>
</reference>
<dbReference type="OrthoDB" id="666031at2"/>
<comment type="caution">
    <text evidence="1">The sequence shown here is derived from an EMBL/GenBank/DDBJ whole genome shotgun (WGS) entry which is preliminary data.</text>
</comment>
<dbReference type="AlphaFoldDB" id="A0A4Y8II63"/>